<gene>
    <name evidence="3" type="ORF">KM295_15800</name>
</gene>
<feature type="transmembrane region" description="Helical" evidence="1">
    <location>
        <begin position="7"/>
        <end position="23"/>
    </location>
</feature>
<sequence>MRIATGELLFPVLVLGFCAAYYIDTRGLPDRSMMYAGPLLYTTVLLAVVTVFKHAVSFDRQSIKRERGERNESTPFIGWGTDEETATDKLEKKSRSTGFGTSSAVGLAVLLIGYLLSLYVVPFVVGTAGFLGCALYILGERRPARILIYSLGFTILTWGVFVEWLLVPLP</sequence>
<keyword evidence="1" id="KW-1133">Transmembrane helix</keyword>
<evidence type="ECO:0000256" key="1">
    <source>
        <dbReference type="SAM" id="Phobius"/>
    </source>
</evidence>
<keyword evidence="1" id="KW-0472">Membrane</keyword>
<dbReference type="AlphaFoldDB" id="A0A9R1D7W1"/>
<dbReference type="Proteomes" id="UP001139494">
    <property type="component" value="Unassembled WGS sequence"/>
</dbReference>
<feature type="domain" description="DUF1468" evidence="2">
    <location>
        <begin position="10"/>
        <end position="170"/>
    </location>
</feature>
<dbReference type="InterPro" id="IPR009936">
    <property type="entry name" value="DUF1468"/>
</dbReference>
<accession>A0A9R1D7W1</accession>
<feature type="transmembrane region" description="Helical" evidence="1">
    <location>
        <begin position="146"/>
        <end position="167"/>
    </location>
</feature>
<proteinExistence type="predicted"/>
<comment type="caution">
    <text evidence="3">The sequence shown here is derived from an EMBL/GenBank/DDBJ whole genome shotgun (WGS) entry which is preliminary data.</text>
</comment>
<reference evidence="3" key="1">
    <citation type="journal article" date="2023" name="Front. Microbiol.">
        <title>Genomic-based phylogenetic and metabolic analyses of the genus Natronomonas, and description of Natronomonas aquatica sp. nov.</title>
        <authorList>
            <person name="Garcia-Roldan A."/>
            <person name="Duran-Viseras A."/>
            <person name="de la Haba R.R."/>
            <person name="Corral P."/>
            <person name="Sanchez-Porro C."/>
            <person name="Ventosa A."/>
        </authorList>
    </citation>
    <scope>NUCLEOTIDE SEQUENCE</scope>
    <source>
        <strain evidence="3">F2-12</strain>
    </source>
</reference>
<protein>
    <submittedName>
        <fullName evidence="3">Tripartite tricarboxylate transporter TctB family protein</fullName>
    </submittedName>
</protein>
<keyword evidence="4" id="KW-1185">Reference proteome</keyword>
<dbReference type="EMBL" id="JAHLKM010000046">
    <property type="protein sequence ID" value="MCQ4334915.1"/>
    <property type="molecule type" value="Genomic_DNA"/>
</dbReference>
<evidence type="ECO:0000259" key="2">
    <source>
        <dbReference type="Pfam" id="PF07331"/>
    </source>
</evidence>
<feature type="transmembrane region" description="Helical" evidence="1">
    <location>
        <begin position="121"/>
        <end position="139"/>
    </location>
</feature>
<dbReference type="RefSeq" id="WP_256031193.1">
    <property type="nucleotide sequence ID" value="NZ_JAHLKM010000046.1"/>
</dbReference>
<dbReference type="Pfam" id="PF07331">
    <property type="entry name" value="TctB"/>
    <property type="match status" value="1"/>
</dbReference>
<organism evidence="3 4">
    <name type="scientific">Natronomonas aquatica</name>
    <dbReference type="NCBI Taxonomy" id="2841590"/>
    <lineage>
        <taxon>Archaea</taxon>
        <taxon>Methanobacteriati</taxon>
        <taxon>Methanobacteriota</taxon>
        <taxon>Stenosarchaea group</taxon>
        <taxon>Halobacteria</taxon>
        <taxon>Halobacteriales</taxon>
        <taxon>Natronomonadaceae</taxon>
        <taxon>Natronomonas</taxon>
    </lineage>
</organism>
<keyword evidence="1" id="KW-0812">Transmembrane</keyword>
<evidence type="ECO:0000313" key="3">
    <source>
        <dbReference type="EMBL" id="MCQ4334915.1"/>
    </source>
</evidence>
<feature type="transmembrane region" description="Helical" evidence="1">
    <location>
        <begin position="97"/>
        <end position="115"/>
    </location>
</feature>
<name>A0A9R1D7W1_9EURY</name>
<evidence type="ECO:0000313" key="4">
    <source>
        <dbReference type="Proteomes" id="UP001139494"/>
    </source>
</evidence>
<feature type="transmembrane region" description="Helical" evidence="1">
    <location>
        <begin position="35"/>
        <end position="56"/>
    </location>
</feature>